<name>A0ACB8ARC0_9AGAM</name>
<sequence length="496" mass="55624">MSSETVTSPAVVDALFPVPSLPPSTLAPRRFPNGGPEPTASLLKTLKHNHVQSHVFFNQFSFHNHAAHHLLCIWAMGANGPLIESAYYDTHLDHMRDAFEAPVVITEENFNEYLGDENYYNAYLKYFHELVLTKSASELLEEYIFSPRYNIDPTREAKGEKQAEMLNRFLEIIMHPLIHTGYGAEFGLPGILAEGLAQTCVHPAGATVLVSRLLFKSENSLQAAPPKPKTHAFTILARMLKDSRFSDKILDKHEYAEMLQSRGDVINEYAAQWEVEINSQKDFEEYLEQLIWTSVLIYGMGSWSATKPYAADFFTMHSVTSALFLPSVCAHVSHRSQSLLLRAHFLASITWWLVRGRPSFPVTQFLSSPTAPTLPKLFGAQPTPGSSALPSPTSEHAITPNAWYPLLQSTLVHPNEHLCKLQRALAHFADLYGSRGKGHFVGTELAEAEGLDGTLFIRVALLTADRLGWVREGEENSGIWNYQEFERAARERDAME</sequence>
<dbReference type="Proteomes" id="UP000790377">
    <property type="component" value="Unassembled WGS sequence"/>
</dbReference>
<evidence type="ECO:0000313" key="2">
    <source>
        <dbReference type="Proteomes" id="UP000790377"/>
    </source>
</evidence>
<accession>A0ACB8ARC0</accession>
<gene>
    <name evidence="1" type="ORF">BJ138DRAFT_268140</name>
</gene>
<evidence type="ECO:0000313" key="1">
    <source>
        <dbReference type="EMBL" id="KAH7914912.1"/>
    </source>
</evidence>
<comment type="caution">
    <text evidence="1">The sequence shown here is derived from an EMBL/GenBank/DDBJ whole genome shotgun (WGS) entry which is preliminary data.</text>
</comment>
<protein>
    <submittedName>
        <fullName evidence="1">Uncharacterized protein</fullName>
    </submittedName>
</protein>
<dbReference type="EMBL" id="MU267607">
    <property type="protein sequence ID" value="KAH7914912.1"/>
    <property type="molecule type" value="Genomic_DNA"/>
</dbReference>
<proteinExistence type="predicted"/>
<reference evidence="1" key="1">
    <citation type="journal article" date="2021" name="New Phytol.">
        <title>Evolutionary innovations through gain and loss of genes in the ectomycorrhizal Boletales.</title>
        <authorList>
            <person name="Wu G."/>
            <person name="Miyauchi S."/>
            <person name="Morin E."/>
            <person name="Kuo A."/>
            <person name="Drula E."/>
            <person name="Varga T."/>
            <person name="Kohler A."/>
            <person name="Feng B."/>
            <person name="Cao Y."/>
            <person name="Lipzen A."/>
            <person name="Daum C."/>
            <person name="Hundley H."/>
            <person name="Pangilinan J."/>
            <person name="Johnson J."/>
            <person name="Barry K."/>
            <person name="LaButti K."/>
            <person name="Ng V."/>
            <person name="Ahrendt S."/>
            <person name="Min B."/>
            <person name="Choi I.G."/>
            <person name="Park H."/>
            <person name="Plett J.M."/>
            <person name="Magnuson J."/>
            <person name="Spatafora J.W."/>
            <person name="Nagy L.G."/>
            <person name="Henrissat B."/>
            <person name="Grigoriev I.V."/>
            <person name="Yang Z.L."/>
            <person name="Xu J."/>
            <person name="Martin F.M."/>
        </authorList>
    </citation>
    <scope>NUCLEOTIDE SEQUENCE</scope>
    <source>
        <strain evidence="1">ATCC 28755</strain>
    </source>
</reference>
<organism evidence="1 2">
    <name type="scientific">Hygrophoropsis aurantiaca</name>
    <dbReference type="NCBI Taxonomy" id="72124"/>
    <lineage>
        <taxon>Eukaryota</taxon>
        <taxon>Fungi</taxon>
        <taxon>Dikarya</taxon>
        <taxon>Basidiomycota</taxon>
        <taxon>Agaricomycotina</taxon>
        <taxon>Agaricomycetes</taxon>
        <taxon>Agaricomycetidae</taxon>
        <taxon>Boletales</taxon>
        <taxon>Coniophorineae</taxon>
        <taxon>Hygrophoropsidaceae</taxon>
        <taxon>Hygrophoropsis</taxon>
    </lineage>
</organism>
<keyword evidence="2" id="KW-1185">Reference proteome</keyword>